<sequence length="232" mass="24545">MFASSKPGFSLLALAMLACSGCMTCYPPMTGFMSPYAECVNCDPGDPCNPTGCGPRCAQRKQARDLRKLNRNMNGGCTCGRCNQMPAYGGYDGMPADCYGGCESGCESGMCGTEMSGEVIDDGGMMMSGEMPYETMMPGNQMMNSMPGNTCPHCQQQVPTGAPMMNSPPSNMPSDMQNMTVEPTPAPAAPTPPNSTTSNEYYGPPMELQLPQGSNSHPVHQTLYVPPVGTGY</sequence>
<keyword evidence="4" id="KW-1185">Reference proteome</keyword>
<accession>A0A1I3EQD2</accession>
<feature type="chain" id="PRO_5011698920" evidence="2">
    <location>
        <begin position="25"/>
        <end position="232"/>
    </location>
</feature>
<feature type="compositionally biased region" description="Low complexity" evidence="1">
    <location>
        <begin position="163"/>
        <end position="179"/>
    </location>
</feature>
<dbReference type="RefSeq" id="WP_139228321.1">
    <property type="nucleotide sequence ID" value="NZ_FOQD01000004.1"/>
</dbReference>
<feature type="signal peptide" evidence="2">
    <location>
        <begin position="1"/>
        <end position="24"/>
    </location>
</feature>
<evidence type="ECO:0000256" key="2">
    <source>
        <dbReference type="SAM" id="SignalP"/>
    </source>
</evidence>
<dbReference type="AlphaFoldDB" id="A0A1I3EQD2"/>
<feature type="region of interest" description="Disordered" evidence="1">
    <location>
        <begin position="161"/>
        <end position="198"/>
    </location>
</feature>
<reference evidence="4" key="1">
    <citation type="submission" date="2016-10" db="EMBL/GenBank/DDBJ databases">
        <authorList>
            <person name="Varghese N."/>
            <person name="Submissions S."/>
        </authorList>
    </citation>
    <scope>NUCLEOTIDE SEQUENCE [LARGE SCALE GENOMIC DNA]</scope>
    <source>
        <strain evidence="4">DSM 26348</strain>
    </source>
</reference>
<gene>
    <name evidence="3" type="ORF">SAMN05421753_104329</name>
</gene>
<protein>
    <submittedName>
        <fullName evidence="3">Uncharacterized protein</fullName>
    </submittedName>
</protein>
<evidence type="ECO:0000313" key="4">
    <source>
        <dbReference type="Proteomes" id="UP000199518"/>
    </source>
</evidence>
<dbReference type="Proteomes" id="UP000199518">
    <property type="component" value="Unassembled WGS sequence"/>
</dbReference>
<evidence type="ECO:0000256" key="1">
    <source>
        <dbReference type="SAM" id="MobiDB-lite"/>
    </source>
</evidence>
<keyword evidence="2" id="KW-0732">Signal</keyword>
<name>A0A1I3EQD2_9PLAN</name>
<evidence type="ECO:0000313" key="3">
    <source>
        <dbReference type="EMBL" id="SFI01197.1"/>
    </source>
</evidence>
<dbReference type="PROSITE" id="PS51257">
    <property type="entry name" value="PROKAR_LIPOPROTEIN"/>
    <property type="match status" value="1"/>
</dbReference>
<feature type="compositionally biased region" description="Pro residues" evidence="1">
    <location>
        <begin position="184"/>
        <end position="193"/>
    </location>
</feature>
<proteinExistence type="predicted"/>
<organism evidence="3 4">
    <name type="scientific">Planctomicrobium piriforme</name>
    <dbReference type="NCBI Taxonomy" id="1576369"/>
    <lineage>
        <taxon>Bacteria</taxon>
        <taxon>Pseudomonadati</taxon>
        <taxon>Planctomycetota</taxon>
        <taxon>Planctomycetia</taxon>
        <taxon>Planctomycetales</taxon>
        <taxon>Planctomycetaceae</taxon>
        <taxon>Planctomicrobium</taxon>
    </lineage>
</organism>
<dbReference type="EMBL" id="FOQD01000004">
    <property type="protein sequence ID" value="SFI01197.1"/>
    <property type="molecule type" value="Genomic_DNA"/>
</dbReference>